<dbReference type="CDD" id="cd00052">
    <property type="entry name" value="EH"/>
    <property type="match status" value="1"/>
</dbReference>
<feature type="compositionally biased region" description="Polar residues" evidence="6">
    <location>
        <begin position="128"/>
        <end position="158"/>
    </location>
</feature>
<dbReference type="Pfam" id="PF00168">
    <property type="entry name" value="C2"/>
    <property type="match status" value="1"/>
</dbReference>
<dbReference type="PROSITE" id="PS50031">
    <property type="entry name" value="EH"/>
    <property type="match status" value="1"/>
</dbReference>
<keyword evidence="5" id="KW-0175">Coiled coil</keyword>
<feature type="region of interest" description="Disordered" evidence="6">
    <location>
        <begin position="426"/>
        <end position="478"/>
    </location>
</feature>
<proteinExistence type="predicted"/>
<dbReference type="InterPro" id="IPR051480">
    <property type="entry name" value="Endocytic_GEF_Adapter"/>
</dbReference>
<dbReference type="SMART" id="SM00325">
    <property type="entry name" value="RhoGEF"/>
    <property type="match status" value="1"/>
</dbReference>
<feature type="domain" description="EF-hand" evidence="12">
    <location>
        <begin position="50"/>
        <end position="85"/>
    </location>
</feature>
<evidence type="ECO:0000259" key="10">
    <source>
        <dbReference type="PROSITE" id="PS50010"/>
    </source>
</evidence>
<protein>
    <recommendedName>
        <fullName evidence="15">Actin cytoskeleton-regulatory complex protein pan1</fullName>
    </recommendedName>
</protein>
<dbReference type="GO" id="GO:0005509">
    <property type="term" value="F:calcium ion binding"/>
    <property type="evidence" value="ECO:0007669"/>
    <property type="project" value="InterPro"/>
</dbReference>
<dbReference type="OrthoDB" id="1716625at2759"/>
<feature type="compositionally biased region" description="Basic and acidic residues" evidence="6">
    <location>
        <begin position="533"/>
        <end position="566"/>
    </location>
</feature>
<dbReference type="Proteomes" id="UP000070444">
    <property type="component" value="Unassembled WGS sequence"/>
</dbReference>
<dbReference type="InterPro" id="IPR000219">
    <property type="entry name" value="DH_dom"/>
</dbReference>
<dbReference type="GO" id="GO:0005737">
    <property type="term" value="C:cytoplasm"/>
    <property type="evidence" value="ECO:0007669"/>
    <property type="project" value="UniProtKB-SubCell"/>
</dbReference>
<evidence type="ECO:0000256" key="1">
    <source>
        <dbReference type="ARBA" id="ARBA00004496"/>
    </source>
</evidence>
<feature type="domain" description="C2" evidence="9">
    <location>
        <begin position="1327"/>
        <end position="1449"/>
    </location>
</feature>
<dbReference type="SUPFAM" id="SSF48065">
    <property type="entry name" value="DBL homology domain (DH-domain)"/>
    <property type="match status" value="1"/>
</dbReference>
<dbReference type="SMART" id="SM00326">
    <property type="entry name" value="SH3"/>
    <property type="match status" value="2"/>
</dbReference>
<dbReference type="Pfam" id="PF12763">
    <property type="entry name" value="EH"/>
    <property type="match status" value="1"/>
</dbReference>
<keyword evidence="2 4" id="KW-0728">SH3 domain</keyword>
<dbReference type="Gene3D" id="2.30.29.30">
    <property type="entry name" value="Pleckstrin-homology domain (PH domain)/Phosphotyrosine-binding domain (PTB)"/>
    <property type="match status" value="1"/>
</dbReference>
<dbReference type="PANTHER" id="PTHR46006">
    <property type="entry name" value="RHO GUANINE NUCLEOTIDE EXCHANGE FACTOR AT 64C, ISOFORM A"/>
    <property type="match status" value="1"/>
</dbReference>
<dbReference type="InterPro" id="IPR001452">
    <property type="entry name" value="SH3_domain"/>
</dbReference>
<dbReference type="Gene3D" id="1.20.900.10">
    <property type="entry name" value="Dbl homology (DH) domain"/>
    <property type="match status" value="1"/>
</dbReference>
<accession>A0A137PEQ5</accession>
<dbReference type="GO" id="GO:0035025">
    <property type="term" value="P:positive regulation of Rho protein signal transduction"/>
    <property type="evidence" value="ECO:0007669"/>
    <property type="project" value="TreeGrafter"/>
</dbReference>
<dbReference type="SMART" id="SM00027">
    <property type="entry name" value="EH"/>
    <property type="match status" value="1"/>
</dbReference>
<feature type="compositionally biased region" description="Basic and acidic residues" evidence="6">
    <location>
        <begin position="600"/>
        <end position="613"/>
    </location>
</feature>
<feature type="region of interest" description="Disordered" evidence="6">
    <location>
        <begin position="498"/>
        <end position="675"/>
    </location>
</feature>
<dbReference type="SUPFAM" id="SSF47473">
    <property type="entry name" value="EF-hand"/>
    <property type="match status" value="1"/>
</dbReference>
<feature type="compositionally biased region" description="Low complexity" evidence="6">
    <location>
        <begin position="99"/>
        <end position="127"/>
    </location>
</feature>
<feature type="compositionally biased region" description="Polar residues" evidence="6">
    <location>
        <begin position="445"/>
        <end position="465"/>
    </location>
</feature>
<feature type="domain" description="PH" evidence="8">
    <location>
        <begin position="1219"/>
        <end position="1323"/>
    </location>
</feature>
<dbReference type="SMART" id="SM00233">
    <property type="entry name" value="PH"/>
    <property type="match status" value="1"/>
</dbReference>
<dbReference type="Pfam" id="PF00621">
    <property type="entry name" value="RhoGEF"/>
    <property type="match status" value="1"/>
</dbReference>
<name>A0A137PEQ5_CONC2</name>
<keyword evidence="14" id="KW-1185">Reference proteome</keyword>
<evidence type="ECO:0000259" key="8">
    <source>
        <dbReference type="PROSITE" id="PS50003"/>
    </source>
</evidence>
<evidence type="ECO:0000256" key="3">
    <source>
        <dbReference type="ARBA" id="ARBA00022490"/>
    </source>
</evidence>
<feature type="compositionally biased region" description="Polar residues" evidence="6">
    <location>
        <begin position="499"/>
        <end position="511"/>
    </location>
</feature>
<evidence type="ECO:0000256" key="4">
    <source>
        <dbReference type="PROSITE-ProRule" id="PRU00192"/>
    </source>
</evidence>
<evidence type="ECO:0000256" key="6">
    <source>
        <dbReference type="SAM" id="MobiDB-lite"/>
    </source>
</evidence>
<feature type="region of interest" description="Disordered" evidence="6">
    <location>
        <begin position="950"/>
        <end position="969"/>
    </location>
</feature>
<feature type="domain" description="SH3" evidence="7">
    <location>
        <begin position="731"/>
        <end position="793"/>
    </location>
</feature>
<dbReference type="Gene3D" id="2.30.30.40">
    <property type="entry name" value="SH3 Domains"/>
    <property type="match status" value="2"/>
</dbReference>
<dbReference type="CDD" id="cd00160">
    <property type="entry name" value="RhoGEF"/>
    <property type="match status" value="1"/>
</dbReference>
<dbReference type="GO" id="GO:0005085">
    <property type="term" value="F:guanyl-nucleotide exchange factor activity"/>
    <property type="evidence" value="ECO:0007669"/>
    <property type="project" value="InterPro"/>
</dbReference>
<dbReference type="Pfam" id="PF16652">
    <property type="entry name" value="PH_13"/>
    <property type="match status" value="1"/>
</dbReference>
<feature type="domain" description="EH" evidence="11">
    <location>
        <begin position="17"/>
        <end position="106"/>
    </location>
</feature>
<gene>
    <name evidence="13" type="ORF">CONCODRAFT_15501</name>
</gene>
<dbReference type="STRING" id="796925.A0A137PEQ5"/>
<evidence type="ECO:0000256" key="2">
    <source>
        <dbReference type="ARBA" id="ARBA00022443"/>
    </source>
</evidence>
<dbReference type="PROSITE" id="PS50222">
    <property type="entry name" value="EF_HAND_2"/>
    <property type="match status" value="1"/>
</dbReference>
<dbReference type="InterPro" id="IPR011993">
    <property type="entry name" value="PH-like_dom_sf"/>
</dbReference>
<dbReference type="InterPro" id="IPR036028">
    <property type="entry name" value="SH3-like_dom_sf"/>
</dbReference>
<dbReference type="InterPro" id="IPR001849">
    <property type="entry name" value="PH_domain"/>
</dbReference>
<evidence type="ECO:0000256" key="5">
    <source>
        <dbReference type="SAM" id="Coils"/>
    </source>
</evidence>
<evidence type="ECO:0000313" key="14">
    <source>
        <dbReference type="Proteomes" id="UP000070444"/>
    </source>
</evidence>
<evidence type="ECO:0008006" key="15">
    <source>
        <dbReference type="Google" id="ProtNLM"/>
    </source>
</evidence>
<dbReference type="InterPro" id="IPR011992">
    <property type="entry name" value="EF-hand-dom_pair"/>
</dbReference>
<evidence type="ECO:0000259" key="11">
    <source>
        <dbReference type="PROSITE" id="PS50031"/>
    </source>
</evidence>
<feature type="domain" description="SH3" evidence="7">
    <location>
        <begin position="813"/>
        <end position="873"/>
    </location>
</feature>
<dbReference type="SMART" id="SM00239">
    <property type="entry name" value="C2"/>
    <property type="match status" value="1"/>
</dbReference>
<feature type="region of interest" description="Disordered" evidence="6">
    <location>
        <begin position="204"/>
        <end position="229"/>
    </location>
</feature>
<evidence type="ECO:0000259" key="7">
    <source>
        <dbReference type="PROSITE" id="PS50002"/>
    </source>
</evidence>
<dbReference type="Gene3D" id="2.60.40.150">
    <property type="entry name" value="C2 domain"/>
    <property type="match status" value="1"/>
</dbReference>
<dbReference type="Gene3D" id="1.10.238.10">
    <property type="entry name" value="EF-hand"/>
    <property type="match status" value="1"/>
</dbReference>
<dbReference type="Pfam" id="PF00018">
    <property type="entry name" value="SH3_1"/>
    <property type="match status" value="1"/>
</dbReference>
<dbReference type="InterPro" id="IPR000261">
    <property type="entry name" value="EH_dom"/>
</dbReference>
<feature type="compositionally biased region" description="Polar residues" evidence="6">
    <location>
        <begin position="427"/>
        <end position="436"/>
    </location>
</feature>
<dbReference type="SUPFAM" id="SSF50729">
    <property type="entry name" value="PH domain-like"/>
    <property type="match status" value="1"/>
</dbReference>
<dbReference type="CDD" id="cd00174">
    <property type="entry name" value="SH3"/>
    <property type="match status" value="2"/>
</dbReference>
<evidence type="ECO:0000259" key="9">
    <source>
        <dbReference type="PROSITE" id="PS50004"/>
    </source>
</evidence>
<dbReference type="PANTHER" id="PTHR46006:SF6">
    <property type="entry name" value="INTERSECTIN-2 ISOFORM X1"/>
    <property type="match status" value="1"/>
</dbReference>
<sequence length="1472" mass="166358">MSYNSGQNTSMTISQQDRDKYQGIFRQWDVSNSGYLDGSKARDLFSQSGLQPSVLFQIWNLADSQNRGKLDVNEFSVAMYLIHWKLAGNQIPQQLPPQLFSSGSSNFGQQNNNNLNSSTSNSINWNSAQNNPPSQQVSINNTQSNQIPQTQSNTSVMSQQEFEALKGQLEAKRNLLNSKGTSKQYTESDIEELKSRIKELYPKAPFHNPSFPKDLKQLSSPNSKADSSEMRQINDIEQKLVSLHLESNLNDLISKATATSLKLKDAYLELFKLQDSQKHGYKIPSNKSMTFPSTAPASNDPIAQKAAAMLAQRMQMLNLNKQATATIPTDAQDRIGTESKLQDQKQVEREQNLSQLKNEISQLNKEFSSLISSLKGGSGNSEDSEIRDLESERKKYEEGYGLKSYRANRLLDELKKISLDLIYPPESIQQPKPTYNNHDELFSPTKPSDNSPFASQPVFNQNSEPQIPHHSPPNEDSASLTFENIAQSSRRARDLFANMESSQNEDVSVKSTGAKWQPPSHGTGMDSAFDSLAKQKELEKQSRLKAKEEEDRKRRQIYEEEQRTESIETESIQSAARNAREKAHIFETSALAEPPVLQKSQKDTTHTDAKVSHYSDNQVQDNEYENDSPQPAAIPPPPPPPPQVFTEESSPEQSQPHSGFDSQDKPSLGDSLFGVVSPTFKKGHAKKHSASNPFNTNIQESAGVHNPFTKPEQTSIEKDTANVPESQSLDETLFIVTALYDYDNENGFSFNIGDEIHVTVDDDDNPDWWCGYLGSNSENIDWFPRTYVSKEGEQPENIEDTSLPQEPESPEEPEVIYAETLYDYTAEHGDELTVLPGMKVVVIDQSNADWWTARTEDGTVGLLPASYLNILNDDPGFQNTASVTSSKIISVKSLPSNNSSPVNNFKSKSSRFGANEAYNNRVELRRGSNHELESSKIQAYFASNRRASSTSSLVHPSSPSESNISSYFDDPTSNTPYRKGWSSIVPPEILKTFSPVEKKRQEAIFELISTERTYLKDLQIILELFLTPLDTYLSSEERAKIFSNLEQLVLINTQFLSELESLPSKTDMSVQGVGKVFLQYCPEFEQYSTYCSNQAASSKFIQSKIKSDNKFERILNEACQKPQCRQLNLMSFLLEPVQRITRYPMLLRQIIKYTPEEHFDYPLIYKSIEQLEECLKRLNQDAQYGESEQRLIELSRTIDLERCPGLNITGMTRFLGPRVCLMEGPLMKSKKGKKLHLFLFNDMLLITIPDKNFKGPIYSLYRPPIPLTELSVKEVSNEKSMNIFSSSDDNCFQLIHAKETIVFKCASASVRKKWINEFSQAISICRDAYQSCFSTISFTQQNIHEVLAYLQFTLCCGNDLKIKDDWSHSELNTYCKARIGNETFCSQVVYNSNHPQYNQSYTFHIVDFESELKIQLYSINHFHPDDFIGETSFNISALLELNPSLPEIFTLELLPSSPGHVNSVTIQVQLSN</sequence>
<feature type="compositionally biased region" description="Low complexity" evidence="6">
    <location>
        <begin position="950"/>
        <end position="966"/>
    </location>
</feature>
<feature type="compositionally biased region" description="Pro residues" evidence="6">
    <location>
        <begin position="632"/>
        <end position="643"/>
    </location>
</feature>
<dbReference type="PROSITE" id="PS50010">
    <property type="entry name" value="DH_2"/>
    <property type="match status" value="1"/>
</dbReference>
<dbReference type="InterPro" id="IPR035899">
    <property type="entry name" value="DBL_dom_sf"/>
</dbReference>
<dbReference type="SUPFAM" id="SSF49562">
    <property type="entry name" value="C2 domain (Calcium/lipid-binding domain, CaLB)"/>
    <property type="match status" value="1"/>
</dbReference>
<dbReference type="PROSITE" id="PS50003">
    <property type="entry name" value="PH_DOMAIN"/>
    <property type="match status" value="1"/>
</dbReference>
<dbReference type="OMA" id="DATVYKY"/>
<organism evidence="13 14">
    <name type="scientific">Conidiobolus coronatus (strain ATCC 28846 / CBS 209.66 / NRRL 28638)</name>
    <name type="common">Delacroixia coronata</name>
    <dbReference type="NCBI Taxonomy" id="796925"/>
    <lineage>
        <taxon>Eukaryota</taxon>
        <taxon>Fungi</taxon>
        <taxon>Fungi incertae sedis</taxon>
        <taxon>Zoopagomycota</taxon>
        <taxon>Entomophthoromycotina</taxon>
        <taxon>Entomophthoromycetes</taxon>
        <taxon>Entomophthorales</taxon>
        <taxon>Ancylistaceae</taxon>
        <taxon>Conidiobolus</taxon>
    </lineage>
</organism>
<dbReference type="PROSITE" id="PS50002">
    <property type="entry name" value="SH3"/>
    <property type="match status" value="2"/>
</dbReference>
<feature type="compositionally biased region" description="Low complexity" evidence="6">
    <location>
        <begin position="647"/>
        <end position="656"/>
    </location>
</feature>
<feature type="region of interest" description="Disordered" evidence="6">
    <location>
        <begin position="791"/>
        <end position="811"/>
    </location>
</feature>
<dbReference type="EMBL" id="KQ964436">
    <property type="protein sequence ID" value="KXN73486.1"/>
    <property type="molecule type" value="Genomic_DNA"/>
</dbReference>
<keyword evidence="3" id="KW-0963">Cytoplasm</keyword>
<dbReference type="InterPro" id="IPR035892">
    <property type="entry name" value="C2_domain_sf"/>
</dbReference>
<evidence type="ECO:0000313" key="13">
    <source>
        <dbReference type="EMBL" id="KXN73486.1"/>
    </source>
</evidence>
<dbReference type="InterPro" id="IPR000008">
    <property type="entry name" value="C2_dom"/>
</dbReference>
<dbReference type="CDD" id="cd00030">
    <property type="entry name" value="C2"/>
    <property type="match status" value="1"/>
</dbReference>
<feature type="coiled-coil region" evidence="5">
    <location>
        <begin position="346"/>
        <end position="373"/>
    </location>
</feature>
<comment type="subcellular location">
    <subcellularLocation>
        <location evidence="1">Cytoplasm</location>
    </subcellularLocation>
</comment>
<dbReference type="SUPFAM" id="SSF50044">
    <property type="entry name" value="SH3-domain"/>
    <property type="match status" value="2"/>
</dbReference>
<dbReference type="PROSITE" id="PS50004">
    <property type="entry name" value="C2"/>
    <property type="match status" value="1"/>
</dbReference>
<feature type="domain" description="DH" evidence="10">
    <location>
        <begin position="999"/>
        <end position="1181"/>
    </location>
</feature>
<feature type="region of interest" description="Disordered" evidence="6">
    <location>
        <begin position="97"/>
        <end position="158"/>
    </location>
</feature>
<evidence type="ECO:0000259" key="12">
    <source>
        <dbReference type="PROSITE" id="PS50222"/>
    </source>
</evidence>
<dbReference type="InterPro" id="IPR002048">
    <property type="entry name" value="EF_hand_dom"/>
</dbReference>
<reference evidence="13 14" key="1">
    <citation type="journal article" date="2015" name="Genome Biol. Evol.">
        <title>Phylogenomic analyses indicate that early fungi evolved digesting cell walls of algal ancestors of land plants.</title>
        <authorList>
            <person name="Chang Y."/>
            <person name="Wang S."/>
            <person name="Sekimoto S."/>
            <person name="Aerts A.L."/>
            <person name="Choi C."/>
            <person name="Clum A."/>
            <person name="LaButti K.M."/>
            <person name="Lindquist E.A."/>
            <person name="Yee Ngan C."/>
            <person name="Ohm R.A."/>
            <person name="Salamov A.A."/>
            <person name="Grigoriev I.V."/>
            <person name="Spatafora J.W."/>
            <person name="Berbee M.L."/>
        </authorList>
    </citation>
    <scope>NUCLEOTIDE SEQUENCE [LARGE SCALE GENOMIC DNA]</scope>
    <source>
        <strain evidence="13 14">NRRL 28638</strain>
    </source>
</reference>